<name>A0A2T0WHS1_9BACT</name>
<gene>
    <name evidence="4" type="ORF">CLW00_109106</name>
</gene>
<keyword evidence="5" id="KW-1185">Reference proteome</keyword>
<dbReference type="RefSeq" id="WP_106134596.1">
    <property type="nucleotide sequence ID" value="NZ_PVTR01000009.1"/>
</dbReference>
<feature type="domain" description="Secretion system C-terminal sorting" evidence="3">
    <location>
        <begin position="627"/>
        <end position="698"/>
    </location>
</feature>
<organism evidence="4 5">
    <name type="scientific">Mongoliibacter ruber</name>
    <dbReference type="NCBI Taxonomy" id="1750599"/>
    <lineage>
        <taxon>Bacteria</taxon>
        <taxon>Pseudomonadati</taxon>
        <taxon>Bacteroidota</taxon>
        <taxon>Cytophagia</taxon>
        <taxon>Cytophagales</taxon>
        <taxon>Cyclobacteriaceae</taxon>
        <taxon>Mongoliibacter</taxon>
    </lineage>
</organism>
<dbReference type="Proteomes" id="UP000238157">
    <property type="component" value="Unassembled WGS sequence"/>
</dbReference>
<keyword evidence="1 2" id="KW-0732">Signal</keyword>
<dbReference type="Pfam" id="PF13517">
    <property type="entry name" value="FG-GAP_3"/>
    <property type="match status" value="1"/>
</dbReference>
<evidence type="ECO:0000313" key="5">
    <source>
        <dbReference type="Proteomes" id="UP000238157"/>
    </source>
</evidence>
<dbReference type="InterPro" id="IPR013517">
    <property type="entry name" value="FG-GAP"/>
</dbReference>
<proteinExistence type="predicted"/>
<dbReference type="InterPro" id="IPR026444">
    <property type="entry name" value="Secre_tail"/>
</dbReference>
<evidence type="ECO:0000256" key="1">
    <source>
        <dbReference type="ARBA" id="ARBA00022729"/>
    </source>
</evidence>
<protein>
    <submittedName>
        <fullName evidence="4">Putative secreted protein (Por secretion system target)</fullName>
    </submittedName>
</protein>
<dbReference type="InterPro" id="IPR028994">
    <property type="entry name" value="Integrin_alpha_N"/>
</dbReference>
<dbReference type="AlphaFoldDB" id="A0A2T0WHS1"/>
<evidence type="ECO:0000256" key="2">
    <source>
        <dbReference type="SAM" id="SignalP"/>
    </source>
</evidence>
<feature type="chain" id="PRO_5015753883" evidence="2">
    <location>
        <begin position="19"/>
        <end position="700"/>
    </location>
</feature>
<comment type="caution">
    <text evidence="4">The sequence shown here is derived from an EMBL/GenBank/DDBJ whole genome shotgun (WGS) entry which is preliminary data.</text>
</comment>
<evidence type="ECO:0000259" key="3">
    <source>
        <dbReference type="Pfam" id="PF18962"/>
    </source>
</evidence>
<evidence type="ECO:0000313" key="4">
    <source>
        <dbReference type="EMBL" id="PRY86260.1"/>
    </source>
</evidence>
<sequence length="700" mass="77887">MRYLVSVSFLFFSLLSFGQQNFTFDQSIPVSTSEGQVSMPFTPGINAAQFQEMDTNGDGKDELVVWDINSRRILVFAFDGEQFNFLPGMGLYFPSDVNGFLVLADFDGDGRKDLFTSSPFGIKAYKNITPAGSAIPQWEVAQNFLRLDNGSNVTANNLDTPLFIDIDGDGDLDILTFNFASGDYVEFFRNTSMERKGMPDIDGFAFPEARWGGFEFCDCGIFSFGITCSGMPIGMVEEELPQGRIEHAGGHSLLYADFDGDGVKDLLMGQDECNTLYFLPNKGANSNPVFDEFLLELPGFGRLPEFPIFHAAYLWKNNLLVSSLASGTAATFQADYGNNIFKGEGNGFSSFLQDQLLDLGENSRPFFKGFASDGELIMTANSFFNGKVVGKAVRFSVTEDVWTLLDEDYLGLSSFDLLDLQYFEYQNAAGNRYYWLVGTDTVNFALTRKIYISSSADFVEKREVVIPNLQSSPLDQIALFNYEGTDHLLLARQTGELVLYKSRDNFNSLELVERQFLGFSDNPANRNLNIHIVQEGTTSLYAVDQRGVLTYINDFMNQNQRETVQLRGSASLDFLPSRLGRITSISSIPRPFDNSRDLLLGSSGGGLEFLKNELTPQIPGEELLLKVFPNPSSGTFSVLSTQRLDLRVVNTLGQVIAEGLEIPANRSNTFQFPLLNPGVYILDFTTDTGRKITRKLIVRP</sequence>
<dbReference type="OrthoDB" id="9816120at2"/>
<feature type="signal peptide" evidence="2">
    <location>
        <begin position="1"/>
        <end position="18"/>
    </location>
</feature>
<dbReference type="NCBIfam" id="TIGR04183">
    <property type="entry name" value="Por_Secre_tail"/>
    <property type="match status" value="1"/>
</dbReference>
<accession>A0A2T0WHS1</accession>
<reference evidence="4 5" key="1">
    <citation type="submission" date="2018-03" db="EMBL/GenBank/DDBJ databases">
        <title>Genomic Encyclopedia of Archaeal and Bacterial Type Strains, Phase II (KMG-II): from individual species to whole genera.</title>
        <authorList>
            <person name="Goeker M."/>
        </authorList>
    </citation>
    <scope>NUCLEOTIDE SEQUENCE [LARGE SCALE GENOMIC DNA]</scope>
    <source>
        <strain evidence="4 5">DSM 27929</strain>
    </source>
</reference>
<dbReference type="Pfam" id="PF18962">
    <property type="entry name" value="Por_Secre_tail"/>
    <property type="match status" value="1"/>
</dbReference>
<dbReference type="EMBL" id="PVTR01000009">
    <property type="protein sequence ID" value="PRY86260.1"/>
    <property type="molecule type" value="Genomic_DNA"/>
</dbReference>
<dbReference type="SUPFAM" id="SSF69318">
    <property type="entry name" value="Integrin alpha N-terminal domain"/>
    <property type="match status" value="2"/>
</dbReference>